<dbReference type="SUPFAM" id="SSF53335">
    <property type="entry name" value="S-adenosyl-L-methionine-dependent methyltransferases"/>
    <property type="match status" value="1"/>
</dbReference>
<dbReference type="Gene3D" id="3.40.50.150">
    <property type="entry name" value="Vaccinia Virus protein VP39"/>
    <property type="match status" value="1"/>
</dbReference>
<gene>
    <name evidence="1" type="ORF">QQS21_000252</name>
</gene>
<dbReference type="EMBL" id="JASWJB010000002">
    <property type="protein sequence ID" value="KAK2616874.1"/>
    <property type="molecule type" value="Genomic_DNA"/>
</dbReference>
<organism evidence="1 2">
    <name type="scientific">Conoideocrella luteorostrata</name>
    <dbReference type="NCBI Taxonomy" id="1105319"/>
    <lineage>
        <taxon>Eukaryota</taxon>
        <taxon>Fungi</taxon>
        <taxon>Dikarya</taxon>
        <taxon>Ascomycota</taxon>
        <taxon>Pezizomycotina</taxon>
        <taxon>Sordariomycetes</taxon>
        <taxon>Hypocreomycetidae</taxon>
        <taxon>Hypocreales</taxon>
        <taxon>Clavicipitaceae</taxon>
        <taxon>Conoideocrella</taxon>
    </lineage>
</organism>
<keyword evidence="2" id="KW-1185">Reference proteome</keyword>
<reference evidence="1" key="1">
    <citation type="submission" date="2023-06" db="EMBL/GenBank/DDBJ databases">
        <title>Conoideocrella luteorostrata (Hypocreales: Clavicipitaceae), a potential biocontrol fungus for elongate hemlock scale in United States Christmas tree production areas.</title>
        <authorList>
            <person name="Barrett H."/>
            <person name="Lovett B."/>
            <person name="Macias A.M."/>
            <person name="Stajich J.E."/>
            <person name="Kasson M.T."/>
        </authorList>
    </citation>
    <scope>NUCLEOTIDE SEQUENCE</scope>
    <source>
        <strain evidence="1">ARSEF 14590</strain>
    </source>
</reference>
<accession>A0AAJ0D1Z0</accession>
<evidence type="ECO:0008006" key="3">
    <source>
        <dbReference type="Google" id="ProtNLM"/>
    </source>
</evidence>
<dbReference type="AlphaFoldDB" id="A0AAJ0D1Z0"/>
<protein>
    <recommendedName>
        <fullName evidence="3">Methyltransferase domain-containing protein</fullName>
    </recommendedName>
</protein>
<dbReference type="InterPro" id="IPR029063">
    <property type="entry name" value="SAM-dependent_MTases_sf"/>
</dbReference>
<evidence type="ECO:0000313" key="1">
    <source>
        <dbReference type="EMBL" id="KAK2616874.1"/>
    </source>
</evidence>
<dbReference type="CDD" id="cd02440">
    <property type="entry name" value="AdoMet_MTases"/>
    <property type="match status" value="1"/>
</dbReference>
<name>A0AAJ0D1Z0_9HYPO</name>
<sequence>MWLIDVSRQLPEAHLHGLDYNLRQAPHQTWLPPNIYMKCLNIFEDMPDDPIGKYDCVHTRLLLLVVQEKDSRPIIQNLHRLLKPGGYLQWDELDTVNALIKKVNPDQQTLALDQLREWSRADSQHDWTVQFADFCIEEGFIDAKIDFFEDGNELARAFNDQHLLITEEFAQSLGELGHSKLAAKYLSLVEEAYDESVAGGALCVPRVVCVARKPL</sequence>
<proteinExistence type="predicted"/>
<dbReference type="Proteomes" id="UP001251528">
    <property type="component" value="Unassembled WGS sequence"/>
</dbReference>
<evidence type="ECO:0000313" key="2">
    <source>
        <dbReference type="Proteomes" id="UP001251528"/>
    </source>
</evidence>
<comment type="caution">
    <text evidence="1">The sequence shown here is derived from an EMBL/GenBank/DDBJ whole genome shotgun (WGS) entry which is preliminary data.</text>
</comment>